<keyword evidence="1" id="KW-0472">Membrane</keyword>
<gene>
    <name evidence="2" type="ORF">K9W46_14030</name>
</gene>
<reference evidence="2" key="1">
    <citation type="journal article" date="2022" name="Nat. Microbiol.">
        <title>Unique mobile elements and scalable gene flow at the prokaryote-eukaryote boundary revealed by circularized Asgard archaea genomes.</title>
        <authorList>
            <person name="Wu F."/>
            <person name="Speth D.R."/>
            <person name="Philosof A."/>
            <person name="Cremiere A."/>
            <person name="Narayanan A."/>
            <person name="Barco R.A."/>
            <person name="Connon S.A."/>
            <person name="Amend J.P."/>
            <person name="Antoshechkin I.A."/>
            <person name="Orphan V.J."/>
        </authorList>
    </citation>
    <scope>NUCLEOTIDE SEQUENCE</scope>
    <source>
        <strain evidence="2">PR6</strain>
    </source>
</reference>
<evidence type="ECO:0000313" key="2">
    <source>
        <dbReference type="EMBL" id="UJG43474.1"/>
    </source>
</evidence>
<feature type="transmembrane region" description="Helical" evidence="1">
    <location>
        <begin position="6"/>
        <end position="28"/>
    </location>
</feature>
<keyword evidence="1" id="KW-0812">Transmembrane</keyword>
<proteinExistence type="predicted"/>
<dbReference type="Proteomes" id="UP001200513">
    <property type="component" value="Chromosome"/>
</dbReference>
<feature type="transmembrane region" description="Helical" evidence="1">
    <location>
        <begin position="48"/>
        <end position="71"/>
    </location>
</feature>
<dbReference type="EMBL" id="CP084167">
    <property type="protein sequence ID" value="UJG43474.1"/>
    <property type="molecule type" value="Genomic_DNA"/>
</dbReference>
<keyword evidence="1" id="KW-1133">Transmembrane helix</keyword>
<evidence type="ECO:0000256" key="1">
    <source>
        <dbReference type="SAM" id="Phobius"/>
    </source>
</evidence>
<protein>
    <submittedName>
        <fullName evidence="2">Uncharacterized protein</fullName>
    </submittedName>
</protein>
<sequence length="73" mass="8371">MFFYVTWVSSGWLFVIMSIPTLNVLFSLSRLNVDLIQFFALNAQSEQFMTLSICHASLLFFLFSITSSAHIRA</sequence>
<dbReference type="AlphaFoldDB" id="A0A9Y1BSD2"/>
<organism evidence="2">
    <name type="scientific">Candidatus Heimdallarchaeum endolithica</name>
    <dbReference type="NCBI Taxonomy" id="2876572"/>
    <lineage>
        <taxon>Archaea</taxon>
        <taxon>Promethearchaeati</taxon>
        <taxon>Candidatus Heimdallarchaeota</taxon>
        <taxon>Candidatus Heimdallarchaeia (ex Rinke et al. 2021) (nom. nud.)</taxon>
        <taxon>Candidatus Heimdallarchaeales</taxon>
        <taxon>Candidatus Heimdallarchaeaceae</taxon>
        <taxon>Candidatus Heimdallarchaeum</taxon>
    </lineage>
</organism>
<name>A0A9Y1BSD2_9ARCH</name>
<accession>A0A9Y1BSD2</accession>